<protein>
    <recommendedName>
        <fullName evidence="4">Transmembrane protein</fullName>
    </recommendedName>
</protein>
<keyword evidence="3" id="KW-1185">Reference proteome</keyword>
<dbReference type="AlphaFoldDB" id="A0A0L0C4I0"/>
<evidence type="ECO:0000313" key="3">
    <source>
        <dbReference type="Proteomes" id="UP000037069"/>
    </source>
</evidence>
<evidence type="ECO:0000313" key="2">
    <source>
        <dbReference type="EMBL" id="KNC27146.1"/>
    </source>
</evidence>
<evidence type="ECO:0008006" key="4">
    <source>
        <dbReference type="Google" id="ProtNLM"/>
    </source>
</evidence>
<accession>A0A0L0C4I0</accession>
<feature type="transmembrane region" description="Helical" evidence="1">
    <location>
        <begin position="71"/>
        <end position="99"/>
    </location>
</feature>
<keyword evidence="1" id="KW-0812">Transmembrane</keyword>
<dbReference type="EMBL" id="JRES01000933">
    <property type="protein sequence ID" value="KNC27146.1"/>
    <property type="molecule type" value="Genomic_DNA"/>
</dbReference>
<dbReference type="Proteomes" id="UP000037069">
    <property type="component" value="Unassembled WGS sequence"/>
</dbReference>
<feature type="transmembrane region" description="Helical" evidence="1">
    <location>
        <begin position="20"/>
        <end position="43"/>
    </location>
</feature>
<organism evidence="2 3">
    <name type="scientific">Lucilia cuprina</name>
    <name type="common">Green bottle fly</name>
    <name type="synonym">Australian sheep blowfly</name>
    <dbReference type="NCBI Taxonomy" id="7375"/>
    <lineage>
        <taxon>Eukaryota</taxon>
        <taxon>Metazoa</taxon>
        <taxon>Ecdysozoa</taxon>
        <taxon>Arthropoda</taxon>
        <taxon>Hexapoda</taxon>
        <taxon>Insecta</taxon>
        <taxon>Pterygota</taxon>
        <taxon>Neoptera</taxon>
        <taxon>Endopterygota</taxon>
        <taxon>Diptera</taxon>
        <taxon>Brachycera</taxon>
        <taxon>Muscomorpha</taxon>
        <taxon>Oestroidea</taxon>
        <taxon>Calliphoridae</taxon>
        <taxon>Luciliinae</taxon>
        <taxon>Lucilia</taxon>
    </lineage>
</organism>
<name>A0A0L0C4I0_LUCCU</name>
<sequence>MAAKVDAIKYKKQQESKKNIQISVCLLSLKLSSFLLFTLPPFISLRGSTLANGCFFTATTSSSEDVYISELFSMGVAVVVVVVCFRGFLVVCVPFFLLLNFGGFFELIRICCICLYFCCASCSSRLRLSAMVFQEEKTLQKIFIIYNIIHHLKA</sequence>
<keyword evidence="1" id="KW-1133">Transmembrane helix</keyword>
<keyword evidence="1" id="KW-0472">Membrane</keyword>
<proteinExistence type="predicted"/>
<comment type="caution">
    <text evidence="2">The sequence shown here is derived from an EMBL/GenBank/DDBJ whole genome shotgun (WGS) entry which is preliminary data.</text>
</comment>
<reference evidence="2 3" key="1">
    <citation type="journal article" date="2015" name="Nat. Commun.">
        <title>Lucilia cuprina genome unlocks parasitic fly biology to underpin future interventions.</title>
        <authorList>
            <person name="Anstead C.A."/>
            <person name="Korhonen P.K."/>
            <person name="Young N.D."/>
            <person name="Hall R.S."/>
            <person name="Jex A.R."/>
            <person name="Murali S.C."/>
            <person name="Hughes D.S."/>
            <person name="Lee S.F."/>
            <person name="Perry T."/>
            <person name="Stroehlein A.J."/>
            <person name="Ansell B.R."/>
            <person name="Breugelmans B."/>
            <person name="Hofmann A."/>
            <person name="Qu J."/>
            <person name="Dugan S."/>
            <person name="Lee S.L."/>
            <person name="Chao H."/>
            <person name="Dinh H."/>
            <person name="Han Y."/>
            <person name="Doddapaneni H.V."/>
            <person name="Worley K.C."/>
            <person name="Muzny D.M."/>
            <person name="Ioannidis P."/>
            <person name="Waterhouse R.M."/>
            <person name="Zdobnov E.M."/>
            <person name="James P.J."/>
            <person name="Bagnall N.H."/>
            <person name="Kotze A.C."/>
            <person name="Gibbs R.A."/>
            <person name="Richards S."/>
            <person name="Batterham P."/>
            <person name="Gasser R.B."/>
        </authorList>
    </citation>
    <scope>NUCLEOTIDE SEQUENCE [LARGE SCALE GENOMIC DNA]</scope>
    <source>
        <strain evidence="2 3">LS</strain>
        <tissue evidence="2">Full body</tissue>
    </source>
</reference>
<evidence type="ECO:0000256" key="1">
    <source>
        <dbReference type="SAM" id="Phobius"/>
    </source>
</evidence>
<gene>
    <name evidence="2" type="ORF">FF38_12647</name>
</gene>